<protein>
    <submittedName>
        <fullName evidence="1">DNA polymerase III chi subunit HolC</fullName>
    </submittedName>
</protein>
<dbReference type="PANTHER" id="PTHR38767:SF1">
    <property type="entry name" value="DNA POLYMERASE III SUBUNIT CHI"/>
    <property type="match status" value="1"/>
</dbReference>
<reference evidence="1 2" key="1">
    <citation type="submission" date="2016-02" db="EMBL/GenBank/DDBJ databases">
        <authorList>
            <person name="Wen L."/>
            <person name="He K."/>
            <person name="Yang H."/>
        </authorList>
    </citation>
    <scope>NUCLEOTIDE SEQUENCE [LARGE SCALE GENOMIC DNA]</scope>
    <source>
        <strain evidence="1">ShG14-8</strain>
    </source>
</reference>
<dbReference type="GO" id="GO:0032298">
    <property type="term" value="P:positive regulation of DNA-templated DNA replication initiation"/>
    <property type="evidence" value="ECO:0007669"/>
    <property type="project" value="TreeGrafter"/>
</dbReference>
<dbReference type="GO" id="GO:0003677">
    <property type="term" value="F:DNA binding"/>
    <property type="evidence" value="ECO:0007669"/>
    <property type="project" value="InterPro"/>
</dbReference>
<gene>
    <name evidence="1" type="ORF">AWT59_0240</name>
</gene>
<dbReference type="GO" id="GO:0003887">
    <property type="term" value="F:DNA-directed DNA polymerase activity"/>
    <property type="evidence" value="ECO:0007669"/>
    <property type="project" value="InterPro"/>
</dbReference>
<dbReference type="InterPro" id="IPR036768">
    <property type="entry name" value="PolIII_chi_sf"/>
</dbReference>
<accession>A0A139BXN6</accession>
<dbReference type="Proteomes" id="UP000070578">
    <property type="component" value="Unassembled WGS sequence"/>
</dbReference>
<proteinExistence type="predicted"/>
<evidence type="ECO:0000313" key="1">
    <source>
        <dbReference type="EMBL" id="KXS33682.1"/>
    </source>
</evidence>
<dbReference type="SUPFAM" id="SSF102400">
    <property type="entry name" value="DNA polymerase III chi subunit"/>
    <property type="match status" value="1"/>
</dbReference>
<name>A0A139BXN6_9PROT</name>
<dbReference type="AlphaFoldDB" id="A0A139BXN6"/>
<dbReference type="PANTHER" id="PTHR38767">
    <property type="entry name" value="DNA POLYMERASE III SUBUNIT CHI"/>
    <property type="match status" value="1"/>
</dbReference>
<dbReference type="Gene3D" id="3.40.50.10110">
    <property type="entry name" value="DNA polymerase III subunit chi"/>
    <property type="match status" value="1"/>
</dbReference>
<dbReference type="Pfam" id="PF04364">
    <property type="entry name" value="DNA_pol3_chi"/>
    <property type="match status" value="1"/>
</dbReference>
<reference evidence="1 2" key="2">
    <citation type="submission" date="2016-03" db="EMBL/GenBank/DDBJ databases">
        <title>New uncultured bacterium of the family Gallionellaceae from acid mine drainage: description and reconstruction of genome based on metagenomic analysis of microbial community.</title>
        <authorList>
            <person name="Kadnikov V."/>
            <person name="Ivasenko D."/>
            <person name="Beletsky A."/>
            <person name="Mardanov A."/>
            <person name="Danilova E."/>
            <person name="Pimenov N."/>
            <person name="Karnachuk O."/>
            <person name="Ravin N."/>
        </authorList>
    </citation>
    <scope>NUCLEOTIDE SEQUENCE [LARGE SCALE GENOMIC DNA]</scope>
    <source>
        <strain evidence="1">ShG14-8</strain>
    </source>
</reference>
<evidence type="ECO:0000313" key="2">
    <source>
        <dbReference type="Proteomes" id="UP000070578"/>
    </source>
</evidence>
<comment type="caution">
    <text evidence="1">The sequence shown here is derived from an EMBL/GenBank/DDBJ whole genome shotgun (WGS) entry which is preliminary data.</text>
</comment>
<dbReference type="GO" id="GO:0006260">
    <property type="term" value="P:DNA replication"/>
    <property type="evidence" value="ECO:0007669"/>
    <property type="project" value="InterPro"/>
</dbReference>
<dbReference type="EMBL" id="LSLI01000003">
    <property type="protein sequence ID" value="KXS33682.1"/>
    <property type="molecule type" value="Genomic_DNA"/>
</dbReference>
<organism evidence="1 2">
    <name type="scientific">Candidatus Gallionella acididurans</name>
    <dbReference type="NCBI Taxonomy" id="1796491"/>
    <lineage>
        <taxon>Bacteria</taxon>
        <taxon>Pseudomonadati</taxon>
        <taxon>Pseudomonadota</taxon>
        <taxon>Betaproteobacteria</taxon>
        <taxon>Nitrosomonadales</taxon>
        <taxon>Gallionellaceae</taxon>
        <taxon>Gallionella</taxon>
    </lineage>
</organism>
<dbReference type="InterPro" id="IPR007459">
    <property type="entry name" value="DNA_pol3_chi"/>
</dbReference>
<sequence>MTKVDFYTGSTDKLRTACQLSHKAMQNGVRTAISLPDAATSQALDRLLWQYPATAFIPHCFGDSADADQMPVVLNHGSDKFPHHDLLISLHNECVPFFSRFERVVEIVSTDTEDSRMGRERFKFYRDRGYELRHIDLTSAKST</sequence>